<dbReference type="PANTHER" id="PTHR10584">
    <property type="entry name" value="SUGAR KINASE"/>
    <property type="match status" value="1"/>
</dbReference>
<dbReference type="PANTHER" id="PTHR10584:SF166">
    <property type="entry name" value="RIBOKINASE"/>
    <property type="match status" value="1"/>
</dbReference>
<keyword evidence="8 12" id="KW-0067">ATP-binding</keyword>
<evidence type="ECO:0000256" key="6">
    <source>
        <dbReference type="ARBA" id="ARBA00022741"/>
    </source>
</evidence>
<dbReference type="InterPro" id="IPR029056">
    <property type="entry name" value="Ribokinase-like"/>
</dbReference>
<feature type="binding site" evidence="12">
    <location>
        <position position="189"/>
    </location>
    <ligand>
        <name>ATP</name>
        <dbReference type="ChEBI" id="CHEBI:30616"/>
    </ligand>
</feature>
<feature type="binding site" evidence="12">
    <location>
        <position position="282"/>
    </location>
    <ligand>
        <name>ATP</name>
        <dbReference type="ChEBI" id="CHEBI:30616"/>
    </ligand>
</feature>
<dbReference type="InterPro" id="IPR002173">
    <property type="entry name" value="Carboh/pur_kinase_PfkB_CS"/>
</dbReference>
<keyword evidence="7 12" id="KW-0418">Kinase</keyword>
<feature type="binding site" evidence="12">
    <location>
        <position position="258"/>
    </location>
    <ligand>
        <name>substrate</name>
    </ligand>
</feature>
<feature type="binding site" evidence="12">
    <location>
        <begin position="16"/>
        <end position="18"/>
    </location>
    <ligand>
        <name>substrate</name>
    </ligand>
</feature>
<evidence type="ECO:0000256" key="12">
    <source>
        <dbReference type="HAMAP-Rule" id="MF_01987"/>
    </source>
</evidence>
<keyword evidence="10 12" id="KW-0630">Potassium</keyword>
<dbReference type="SUPFAM" id="SSF53613">
    <property type="entry name" value="Ribokinase-like"/>
    <property type="match status" value="1"/>
</dbReference>
<dbReference type="PRINTS" id="PR00990">
    <property type="entry name" value="RIBOKINASE"/>
</dbReference>
<dbReference type="GO" id="GO:0004747">
    <property type="term" value="F:ribokinase activity"/>
    <property type="evidence" value="ECO:0007669"/>
    <property type="project" value="UniProtKB-EC"/>
</dbReference>
<comment type="activity regulation">
    <text evidence="12">Activated by a monovalent cation that binds near, but not in, the active site. The most likely occupant of the site in vivo is potassium. Ion binding induces a conformational change that may alter substrate affinity.</text>
</comment>
<comment type="subcellular location">
    <subcellularLocation>
        <location evidence="12">Cytoplasm</location>
    </subcellularLocation>
</comment>
<feature type="active site" description="Proton acceptor" evidence="12">
    <location>
        <position position="258"/>
    </location>
</feature>
<feature type="binding site" evidence="12">
    <location>
        <begin position="257"/>
        <end position="258"/>
    </location>
    <ligand>
        <name>ATP</name>
        <dbReference type="ChEBI" id="CHEBI:30616"/>
    </ligand>
</feature>
<feature type="binding site" evidence="12">
    <location>
        <position position="254"/>
    </location>
    <ligand>
        <name>K(+)</name>
        <dbReference type="ChEBI" id="CHEBI:29103"/>
    </ligand>
</feature>
<dbReference type="HAMAP" id="MF_01987">
    <property type="entry name" value="Ribokinase"/>
    <property type="match status" value="1"/>
</dbReference>
<dbReference type="Proteomes" id="UP001597405">
    <property type="component" value="Unassembled WGS sequence"/>
</dbReference>
<evidence type="ECO:0000256" key="8">
    <source>
        <dbReference type="ARBA" id="ARBA00022840"/>
    </source>
</evidence>
<dbReference type="InterPro" id="IPR002139">
    <property type="entry name" value="Ribo/fructo_kinase"/>
</dbReference>
<evidence type="ECO:0000256" key="5">
    <source>
        <dbReference type="ARBA" id="ARBA00022723"/>
    </source>
</evidence>
<evidence type="ECO:0000313" key="14">
    <source>
        <dbReference type="EMBL" id="MFD1982518.1"/>
    </source>
</evidence>
<sequence length="299" mass="29997">MTLPTTPLVTVFGSLHYDIMVDAPDRPRKGETVTGHAWHPKCGGKGGNQAVSVARAGMRAAMIGAVGDDDFGMALLANLDRAGVDRRFVRTAPGAGSGMSVAIFDEGGDYGAVIVSGSNLTLGDKDIAAASEAVARTSVLLLQNEVPEAANIAAARAVKRQGGRVLLNAAPARKLSSELIALVDILVVNAIEAESLAGLAVVETLEGASQAARLLVDLCPAAIVTAGGEGVACCDRSGGAFALPAIPVKVVSTHGAGDEFVGALAAALARGEVMRAAVTAANAASALLVSTPEAERGGI</sequence>
<comment type="similarity">
    <text evidence="12">Belongs to the carbohydrate kinase PfkB family. Ribokinase subfamily.</text>
</comment>
<feature type="binding site" evidence="12">
    <location>
        <begin position="225"/>
        <end position="230"/>
    </location>
    <ligand>
        <name>ATP</name>
        <dbReference type="ChEBI" id="CHEBI:30616"/>
    </ligand>
</feature>
<evidence type="ECO:0000256" key="10">
    <source>
        <dbReference type="ARBA" id="ARBA00022958"/>
    </source>
</evidence>
<gene>
    <name evidence="12" type="primary">rbsK</name>
    <name evidence="14" type="ORF">ACFSOZ_07470</name>
</gene>
<evidence type="ECO:0000256" key="9">
    <source>
        <dbReference type="ARBA" id="ARBA00022842"/>
    </source>
</evidence>
<evidence type="ECO:0000256" key="3">
    <source>
        <dbReference type="ARBA" id="ARBA00016943"/>
    </source>
</evidence>
<evidence type="ECO:0000256" key="2">
    <source>
        <dbReference type="ARBA" id="ARBA00012035"/>
    </source>
</evidence>
<dbReference type="CDD" id="cd01174">
    <property type="entry name" value="ribokinase"/>
    <property type="match status" value="1"/>
</dbReference>
<dbReference type="RefSeq" id="WP_379095421.1">
    <property type="nucleotide sequence ID" value="NZ_JBHUGZ010000005.1"/>
</dbReference>
<evidence type="ECO:0000313" key="15">
    <source>
        <dbReference type="Proteomes" id="UP001597405"/>
    </source>
</evidence>
<feature type="binding site" evidence="12">
    <location>
        <position position="288"/>
    </location>
    <ligand>
        <name>K(+)</name>
        <dbReference type="ChEBI" id="CHEBI:29103"/>
    </ligand>
</feature>
<reference evidence="15" key="1">
    <citation type="journal article" date="2019" name="Int. J. Syst. Evol. Microbiol.">
        <title>The Global Catalogue of Microorganisms (GCM) 10K type strain sequencing project: providing services to taxonomists for standard genome sequencing and annotation.</title>
        <authorList>
            <consortium name="The Broad Institute Genomics Platform"/>
            <consortium name="The Broad Institute Genome Sequencing Center for Infectious Disease"/>
            <person name="Wu L."/>
            <person name="Ma J."/>
        </authorList>
    </citation>
    <scope>NUCLEOTIDE SEQUENCE [LARGE SCALE GENOMIC DNA]</scope>
    <source>
        <strain evidence="15">CGMCC 1.16225</strain>
    </source>
</reference>
<feature type="domain" description="Carbohydrate kinase PfkB" evidence="13">
    <location>
        <begin position="8"/>
        <end position="294"/>
    </location>
</feature>
<evidence type="ECO:0000256" key="7">
    <source>
        <dbReference type="ARBA" id="ARBA00022777"/>
    </source>
</evidence>
<keyword evidence="6 12" id="KW-0547">Nucleotide-binding</keyword>
<dbReference type="InterPro" id="IPR011611">
    <property type="entry name" value="PfkB_dom"/>
</dbReference>
<accession>A0ABW4U4S4</accession>
<keyword evidence="4 12" id="KW-0808">Transferase</keyword>
<dbReference type="EMBL" id="JBHUGZ010000005">
    <property type="protein sequence ID" value="MFD1982518.1"/>
    <property type="molecule type" value="Genomic_DNA"/>
</dbReference>
<keyword evidence="15" id="KW-1185">Reference proteome</keyword>
<comment type="function">
    <text evidence="12">Catalyzes the phosphorylation of ribose at O-5 in a reaction requiring ATP and magnesium. The resulting D-ribose-5-phosphate can then be used either for sythesis of nucleotides, histidine, and tryptophan, or as a component of the pentose phosphate pathway.</text>
</comment>
<feature type="binding site" evidence="12">
    <location>
        <position position="145"/>
    </location>
    <ligand>
        <name>substrate</name>
    </ligand>
</feature>
<protein>
    <recommendedName>
        <fullName evidence="3 12">Ribokinase</fullName>
        <shortName evidence="12">RK</shortName>
        <ecNumber evidence="2 12">2.7.1.15</ecNumber>
    </recommendedName>
</protein>
<comment type="catalytic activity">
    <reaction evidence="12">
        <text>D-ribose + ATP = D-ribose 5-phosphate + ADP + H(+)</text>
        <dbReference type="Rhea" id="RHEA:13697"/>
        <dbReference type="ChEBI" id="CHEBI:15378"/>
        <dbReference type="ChEBI" id="CHEBI:30616"/>
        <dbReference type="ChEBI" id="CHEBI:47013"/>
        <dbReference type="ChEBI" id="CHEBI:78346"/>
        <dbReference type="ChEBI" id="CHEBI:456216"/>
        <dbReference type="EC" id="2.7.1.15"/>
    </reaction>
</comment>
<comment type="subunit">
    <text evidence="12">Homodimer.</text>
</comment>
<dbReference type="InterPro" id="IPR011877">
    <property type="entry name" value="Ribokinase"/>
</dbReference>
<feature type="binding site" evidence="12">
    <location>
        <begin position="44"/>
        <end position="48"/>
    </location>
    <ligand>
        <name>substrate</name>
    </ligand>
</feature>
<dbReference type="Gene3D" id="3.40.1190.20">
    <property type="match status" value="1"/>
</dbReference>
<keyword evidence="11 12" id="KW-0119">Carbohydrate metabolism</keyword>
<comment type="cofactor">
    <cofactor evidence="12">
        <name>Mg(2+)</name>
        <dbReference type="ChEBI" id="CHEBI:18420"/>
    </cofactor>
    <text evidence="12">Requires a divalent cation, most likely magnesium in vivo, as an electrophilic catalyst to aid phosphoryl group transfer. It is the chelate of the metal and the nucleotide that is the actual substrate.</text>
</comment>
<evidence type="ECO:0000256" key="11">
    <source>
        <dbReference type="ARBA" id="ARBA00023277"/>
    </source>
</evidence>
<comment type="pathway">
    <text evidence="12">Carbohydrate metabolism; D-ribose degradation; D-ribose 5-phosphate from beta-D-ribopyranose: step 2/2.</text>
</comment>
<dbReference type="PROSITE" id="PS00584">
    <property type="entry name" value="PFKB_KINASES_2"/>
    <property type="match status" value="1"/>
</dbReference>
<keyword evidence="9 12" id="KW-0460">Magnesium</keyword>
<evidence type="ECO:0000256" key="1">
    <source>
        <dbReference type="ARBA" id="ARBA00005380"/>
    </source>
</evidence>
<organism evidence="14 15">
    <name type="scientific">Mesorhizobium newzealandense</name>
    <dbReference type="NCBI Taxonomy" id="1300302"/>
    <lineage>
        <taxon>Bacteria</taxon>
        <taxon>Pseudomonadati</taxon>
        <taxon>Pseudomonadota</taxon>
        <taxon>Alphaproteobacteria</taxon>
        <taxon>Hyphomicrobiales</taxon>
        <taxon>Phyllobacteriaceae</taxon>
        <taxon>Mesorhizobium</taxon>
    </lineage>
</organism>
<dbReference type="EC" id="2.7.1.15" evidence="2 12"/>
<comment type="caution">
    <text evidence="14">The sequence shown here is derived from an EMBL/GenBank/DDBJ whole genome shotgun (WGS) entry which is preliminary data.</text>
</comment>
<name>A0ABW4U4S4_9HYPH</name>
<keyword evidence="5 12" id="KW-0479">Metal-binding</keyword>
<evidence type="ECO:0000256" key="4">
    <source>
        <dbReference type="ARBA" id="ARBA00022679"/>
    </source>
</evidence>
<comment type="similarity">
    <text evidence="1">Belongs to the carbohydrate kinase pfkB family.</text>
</comment>
<comment type="caution">
    <text evidence="12">Lacks conserved residue(s) required for the propagation of feature annotation.</text>
</comment>
<keyword evidence="12" id="KW-0963">Cytoplasm</keyword>
<dbReference type="Pfam" id="PF00294">
    <property type="entry name" value="PfkB"/>
    <property type="match status" value="1"/>
</dbReference>
<proteinExistence type="inferred from homology"/>
<feature type="binding site" evidence="12">
    <location>
        <position position="290"/>
    </location>
    <ligand>
        <name>K(+)</name>
        <dbReference type="ChEBI" id="CHEBI:29103"/>
    </ligand>
</feature>
<evidence type="ECO:0000259" key="13">
    <source>
        <dbReference type="Pfam" id="PF00294"/>
    </source>
</evidence>